<feature type="compositionally biased region" description="Polar residues" evidence="1">
    <location>
        <begin position="108"/>
        <end position="118"/>
    </location>
</feature>
<organism evidence="3 4">
    <name type="scientific">Mesorhabditis spiculigera</name>
    <dbReference type="NCBI Taxonomy" id="96644"/>
    <lineage>
        <taxon>Eukaryota</taxon>
        <taxon>Metazoa</taxon>
        <taxon>Ecdysozoa</taxon>
        <taxon>Nematoda</taxon>
        <taxon>Chromadorea</taxon>
        <taxon>Rhabditida</taxon>
        <taxon>Rhabditina</taxon>
        <taxon>Rhabditomorpha</taxon>
        <taxon>Rhabditoidea</taxon>
        <taxon>Rhabditidae</taxon>
        <taxon>Mesorhabditinae</taxon>
        <taxon>Mesorhabditis</taxon>
    </lineage>
</organism>
<dbReference type="Proteomes" id="UP001177023">
    <property type="component" value="Unassembled WGS sequence"/>
</dbReference>
<dbReference type="EMBL" id="CATQJA010002707">
    <property type="protein sequence ID" value="CAJ0586128.1"/>
    <property type="molecule type" value="Genomic_DNA"/>
</dbReference>
<accession>A0AA36GF71</accession>
<evidence type="ECO:0000256" key="2">
    <source>
        <dbReference type="SAM" id="SignalP"/>
    </source>
</evidence>
<evidence type="ECO:0000313" key="4">
    <source>
        <dbReference type="Proteomes" id="UP001177023"/>
    </source>
</evidence>
<feature type="compositionally biased region" description="Low complexity" evidence="1">
    <location>
        <begin position="119"/>
        <end position="136"/>
    </location>
</feature>
<gene>
    <name evidence="3" type="ORF">MSPICULIGERA_LOCUS24136</name>
</gene>
<protein>
    <submittedName>
        <fullName evidence="3">Uncharacterized protein</fullName>
    </submittedName>
</protein>
<evidence type="ECO:0000256" key="1">
    <source>
        <dbReference type="SAM" id="MobiDB-lite"/>
    </source>
</evidence>
<feature type="non-terminal residue" evidence="3">
    <location>
        <position position="1"/>
    </location>
</feature>
<evidence type="ECO:0000313" key="3">
    <source>
        <dbReference type="EMBL" id="CAJ0586128.1"/>
    </source>
</evidence>
<keyword evidence="2" id="KW-0732">Signal</keyword>
<sequence>MQPKSRPILLFIAAVVGLFDGRASSPAGTHEYVICPADGPSENQCPPVDRGTIHDRRVVWVDDEAHVIYVYPIWAAKAKALLAANASTTGPASLPPTEAIAMPEETSTEQSNPATTTESLSPATTIPSTTTPPSLIVNDCGDNDEANDNSDHNDEGGPHYHNNLPDHPNHALF</sequence>
<feature type="signal peptide" evidence="2">
    <location>
        <begin position="1"/>
        <end position="23"/>
    </location>
</feature>
<feature type="region of interest" description="Disordered" evidence="1">
    <location>
        <begin position="103"/>
        <end position="173"/>
    </location>
</feature>
<name>A0AA36GF71_9BILA</name>
<feature type="chain" id="PRO_5041341015" evidence="2">
    <location>
        <begin position="24"/>
        <end position="173"/>
    </location>
</feature>
<proteinExistence type="predicted"/>
<reference evidence="3" key="1">
    <citation type="submission" date="2023-06" db="EMBL/GenBank/DDBJ databases">
        <authorList>
            <person name="Delattre M."/>
        </authorList>
    </citation>
    <scope>NUCLEOTIDE SEQUENCE</scope>
    <source>
        <strain evidence="3">AF72</strain>
    </source>
</reference>
<keyword evidence="4" id="KW-1185">Reference proteome</keyword>
<feature type="compositionally biased region" description="Basic and acidic residues" evidence="1">
    <location>
        <begin position="149"/>
        <end position="158"/>
    </location>
</feature>
<dbReference type="AlphaFoldDB" id="A0AA36GF71"/>
<comment type="caution">
    <text evidence="3">The sequence shown here is derived from an EMBL/GenBank/DDBJ whole genome shotgun (WGS) entry which is preliminary data.</text>
</comment>